<dbReference type="Proteomes" id="UP001187343">
    <property type="component" value="Unassembled WGS sequence"/>
</dbReference>
<evidence type="ECO:0000313" key="2">
    <source>
        <dbReference type="EMBL" id="KAK2910922.1"/>
    </source>
</evidence>
<reference evidence="2" key="1">
    <citation type="submission" date="2023-08" db="EMBL/GenBank/DDBJ databases">
        <title>Chromosome-level Genome Assembly of mud carp (Cirrhinus molitorella).</title>
        <authorList>
            <person name="Liu H."/>
        </authorList>
    </citation>
    <scope>NUCLEOTIDE SEQUENCE</scope>
    <source>
        <strain evidence="2">Prfri</strain>
        <tissue evidence="2">Muscle</tissue>
    </source>
</reference>
<dbReference type="EMBL" id="JAUYZG010000003">
    <property type="protein sequence ID" value="KAK2910922.1"/>
    <property type="molecule type" value="Genomic_DNA"/>
</dbReference>
<name>A0AA88TXI1_9TELE</name>
<accession>A0AA88TXI1</accession>
<evidence type="ECO:0000313" key="3">
    <source>
        <dbReference type="Proteomes" id="UP001187343"/>
    </source>
</evidence>
<keyword evidence="3" id="KW-1185">Reference proteome</keyword>
<protein>
    <submittedName>
        <fullName evidence="2">Uncharacterized protein</fullName>
    </submittedName>
</protein>
<dbReference type="AlphaFoldDB" id="A0AA88TXI1"/>
<feature type="region of interest" description="Disordered" evidence="1">
    <location>
        <begin position="1"/>
        <end position="71"/>
    </location>
</feature>
<feature type="compositionally biased region" description="Basic and acidic residues" evidence="1">
    <location>
        <begin position="42"/>
        <end position="55"/>
    </location>
</feature>
<proteinExistence type="predicted"/>
<organism evidence="2 3">
    <name type="scientific">Cirrhinus molitorella</name>
    <name type="common">mud carp</name>
    <dbReference type="NCBI Taxonomy" id="172907"/>
    <lineage>
        <taxon>Eukaryota</taxon>
        <taxon>Metazoa</taxon>
        <taxon>Chordata</taxon>
        <taxon>Craniata</taxon>
        <taxon>Vertebrata</taxon>
        <taxon>Euteleostomi</taxon>
        <taxon>Actinopterygii</taxon>
        <taxon>Neopterygii</taxon>
        <taxon>Teleostei</taxon>
        <taxon>Ostariophysi</taxon>
        <taxon>Cypriniformes</taxon>
        <taxon>Cyprinidae</taxon>
        <taxon>Labeoninae</taxon>
        <taxon>Labeonini</taxon>
        <taxon>Cirrhinus</taxon>
    </lineage>
</organism>
<sequence>MSYFKKKQTDGNSEVRMVSQTADNAQERNHTSKKKEKVLGTNRRDLLKERTNSMKEEEEGQSKSHLQKSAQGQSHTFSFRYRFIKHAVACDTSKTVLDALNTNKTFRNIKEANKEKEIVIQRSKGAVPRAAVKTDFPCCLIENDELLDIKFIKNSGNDPSRKKTTGRRSFSNGKLFEIIVINNQPDVSTEMNEASAADLKENVDPN</sequence>
<gene>
    <name evidence="2" type="ORF">Q8A67_003055</name>
</gene>
<evidence type="ECO:0000256" key="1">
    <source>
        <dbReference type="SAM" id="MobiDB-lite"/>
    </source>
</evidence>
<comment type="caution">
    <text evidence="2">The sequence shown here is derived from an EMBL/GenBank/DDBJ whole genome shotgun (WGS) entry which is preliminary data.</text>
</comment>